<evidence type="ECO:0000313" key="14">
    <source>
        <dbReference type="Proteomes" id="UP000053760"/>
    </source>
</evidence>
<dbReference type="PROSITE" id="PS50994">
    <property type="entry name" value="INTEGRASE"/>
    <property type="match status" value="1"/>
</dbReference>
<feature type="domain" description="Integrase-type" evidence="10">
    <location>
        <begin position="99"/>
        <end position="140"/>
    </location>
</feature>
<keyword evidence="14" id="KW-1185">Reference proteome</keyword>
<feature type="non-terminal residue" evidence="13">
    <location>
        <position position="1"/>
    </location>
</feature>
<sequence>SAQMAELYAVYQALLKYTQPLNVITDSLYIVQALYLLETVPVINSKVTFIQQHLSLIQSLLFQRNYPVFVGQIRSHSNLPGPMAQGNQAADNLTKPQVFNISKATHLHELHHVPARTLRKMCSITREQAWAIVKSCPSCAPLLPAPQYGINPRGLLPNDLWQMDVTHIPAFGKLSYVHVTIDTFSRFSVASALSGEKLSHVCTHLLHCFSVLGIPKTIKTNNGPAYTSQGFRTFCQQFSIQHKTGIPYNPQG</sequence>
<dbReference type="GO" id="GO:0003964">
    <property type="term" value="F:RNA-directed DNA polymerase activity"/>
    <property type="evidence" value="ECO:0007669"/>
    <property type="project" value="UniProtKB-KW"/>
</dbReference>
<dbReference type="Pfam" id="PF02022">
    <property type="entry name" value="Integrase_Zn"/>
    <property type="match status" value="1"/>
</dbReference>
<evidence type="ECO:0000259" key="12">
    <source>
        <dbReference type="PROSITE" id="PS50994"/>
    </source>
</evidence>
<keyword evidence="8" id="KW-0695">RNA-directed DNA polymerase</keyword>
<dbReference type="GO" id="GO:0035613">
    <property type="term" value="F:RNA stem-loop binding"/>
    <property type="evidence" value="ECO:0007669"/>
    <property type="project" value="TreeGrafter"/>
</dbReference>
<evidence type="ECO:0000256" key="7">
    <source>
        <dbReference type="ARBA" id="ARBA00022801"/>
    </source>
</evidence>
<keyword evidence="7" id="KW-0378">Hydrolase</keyword>
<dbReference type="Gene3D" id="1.10.10.200">
    <property type="match status" value="1"/>
</dbReference>
<dbReference type="GO" id="GO:0015074">
    <property type="term" value="P:DNA integration"/>
    <property type="evidence" value="ECO:0007669"/>
    <property type="project" value="InterPro"/>
</dbReference>
<dbReference type="PROSITE" id="PS50879">
    <property type="entry name" value="RNASE_H_1"/>
    <property type="match status" value="1"/>
</dbReference>
<gene>
    <name evidence="13" type="ORF">N303_11240</name>
</gene>
<evidence type="ECO:0000256" key="6">
    <source>
        <dbReference type="ARBA" id="ARBA00022759"/>
    </source>
</evidence>
<accession>A0A091GPH0</accession>
<feature type="domain" description="Integrase catalytic" evidence="12">
    <location>
        <begin position="153"/>
        <end position="252"/>
    </location>
</feature>
<evidence type="ECO:0000256" key="1">
    <source>
        <dbReference type="ARBA" id="ARBA00012493"/>
    </source>
</evidence>
<dbReference type="Pfam" id="PF00075">
    <property type="entry name" value="RNase_H"/>
    <property type="match status" value="1"/>
</dbReference>
<dbReference type="InterPro" id="IPR001584">
    <property type="entry name" value="Integrase_cat-core"/>
</dbReference>
<dbReference type="InterPro" id="IPR036397">
    <property type="entry name" value="RNaseH_sf"/>
</dbReference>
<evidence type="ECO:0000256" key="5">
    <source>
        <dbReference type="ARBA" id="ARBA00022723"/>
    </source>
</evidence>
<dbReference type="STRING" id="55661.A0A091GPH0"/>
<evidence type="ECO:0000313" key="13">
    <source>
        <dbReference type="EMBL" id="KFO76017.1"/>
    </source>
</evidence>
<dbReference type="SUPFAM" id="SSF46919">
    <property type="entry name" value="N-terminal Zn binding domain of HIV integrase"/>
    <property type="match status" value="1"/>
</dbReference>
<keyword evidence="5" id="KW-0479">Metal-binding</keyword>
<dbReference type="GO" id="GO:0008270">
    <property type="term" value="F:zinc ion binding"/>
    <property type="evidence" value="ECO:0007669"/>
    <property type="project" value="UniProtKB-KW"/>
</dbReference>
<dbReference type="SUPFAM" id="SSF53098">
    <property type="entry name" value="Ribonuclease H-like"/>
    <property type="match status" value="2"/>
</dbReference>
<protein>
    <recommendedName>
        <fullName evidence="1">RNA-directed DNA polymerase</fullName>
        <ecNumber evidence="1">2.7.7.49</ecNumber>
    </recommendedName>
</protein>
<keyword evidence="4" id="KW-0540">Nuclease</keyword>
<dbReference type="Gene3D" id="3.30.420.10">
    <property type="entry name" value="Ribonuclease H-like superfamily/Ribonuclease H"/>
    <property type="match status" value="2"/>
</dbReference>
<evidence type="ECO:0000256" key="9">
    <source>
        <dbReference type="PROSITE-ProRule" id="PRU00450"/>
    </source>
</evidence>
<dbReference type="InterPro" id="IPR017856">
    <property type="entry name" value="Integrase-like_N"/>
</dbReference>
<dbReference type="Proteomes" id="UP000053760">
    <property type="component" value="Unassembled WGS sequence"/>
</dbReference>
<evidence type="ECO:0000256" key="4">
    <source>
        <dbReference type="ARBA" id="ARBA00022722"/>
    </source>
</evidence>
<dbReference type="AlphaFoldDB" id="A0A091GPH0"/>
<feature type="non-terminal residue" evidence="13">
    <location>
        <position position="252"/>
    </location>
</feature>
<evidence type="ECO:0000259" key="10">
    <source>
        <dbReference type="PROSITE" id="PS50876"/>
    </source>
</evidence>
<dbReference type="EMBL" id="KL447658">
    <property type="protein sequence ID" value="KFO76017.1"/>
    <property type="molecule type" value="Genomic_DNA"/>
</dbReference>
<evidence type="ECO:0000256" key="8">
    <source>
        <dbReference type="ARBA" id="ARBA00022918"/>
    </source>
</evidence>
<evidence type="ECO:0000256" key="3">
    <source>
        <dbReference type="ARBA" id="ARBA00022695"/>
    </source>
</evidence>
<evidence type="ECO:0000259" key="11">
    <source>
        <dbReference type="PROSITE" id="PS50879"/>
    </source>
</evidence>
<dbReference type="PANTHER" id="PTHR41694:SF3">
    <property type="entry name" value="RNA-DIRECTED DNA POLYMERASE-RELATED"/>
    <property type="match status" value="1"/>
</dbReference>
<name>A0A091GPH0_CUCCA</name>
<keyword evidence="9" id="KW-0863">Zinc-finger</keyword>
<dbReference type="InterPro" id="IPR003308">
    <property type="entry name" value="Integrase_Zn-bd_dom_N"/>
</dbReference>
<keyword evidence="3" id="KW-0548">Nucleotidyltransferase</keyword>
<keyword evidence="6" id="KW-0255">Endonuclease</keyword>
<keyword evidence="9" id="KW-0862">Zinc</keyword>
<dbReference type="InterPro" id="IPR012337">
    <property type="entry name" value="RNaseH-like_sf"/>
</dbReference>
<dbReference type="GO" id="GO:0004523">
    <property type="term" value="F:RNA-DNA hybrid ribonuclease activity"/>
    <property type="evidence" value="ECO:0007669"/>
    <property type="project" value="InterPro"/>
</dbReference>
<keyword evidence="2" id="KW-0808">Transferase</keyword>
<proteinExistence type="predicted"/>
<evidence type="ECO:0000256" key="2">
    <source>
        <dbReference type="ARBA" id="ARBA00022679"/>
    </source>
</evidence>
<dbReference type="EC" id="2.7.7.49" evidence="1"/>
<dbReference type="Pfam" id="PF00665">
    <property type="entry name" value="rve"/>
    <property type="match status" value="1"/>
</dbReference>
<dbReference type="PANTHER" id="PTHR41694">
    <property type="entry name" value="ENDOGENOUS RETROVIRUS GROUP K MEMBER POL PROTEIN"/>
    <property type="match status" value="1"/>
</dbReference>
<feature type="domain" description="RNase H type-1" evidence="11">
    <location>
        <begin position="1"/>
        <end position="99"/>
    </location>
</feature>
<dbReference type="PROSITE" id="PS50876">
    <property type="entry name" value="ZF_INTEGRASE"/>
    <property type="match status" value="1"/>
</dbReference>
<dbReference type="InterPro" id="IPR002156">
    <property type="entry name" value="RNaseH_domain"/>
</dbReference>
<reference evidence="13 14" key="1">
    <citation type="submission" date="2014-04" db="EMBL/GenBank/DDBJ databases">
        <title>Genome evolution of avian class.</title>
        <authorList>
            <person name="Zhang G."/>
            <person name="Li C."/>
        </authorList>
    </citation>
    <scope>NUCLEOTIDE SEQUENCE [LARGE SCALE GENOMIC DNA]</scope>
    <source>
        <strain evidence="13">BGI_N303</strain>
    </source>
</reference>
<organism evidence="13 14">
    <name type="scientific">Cuculus canorus</name>
    <name type="common">Common cuckoo</name>
    <dbReference type="NCBI Taxonomy" id="55661"/>
    <lineage>
        <taxon>Eukaryota</taxon>
        <taxon>Metazoa</taxon>
        <taxon>Chordata</taxon>
        <taxon>Craniata</taxon>
        <taxon>Vertebrata</taxon>
        <taxon>Euteleostomi</taxon>
        <taxon>Archelosauria</taxon>
        <taxon>Archosauria</taxon>
        <taxon>Dinosauria</taxon>
        <taxon>Saurischia</taxon>
        <taxon>Theropoda</taxon>
        <taxon>Coelurosauria</taxon>
        <taxon>Aves</taxon>
        <taxon>Neognathae</taxon>
        <taxon>Neoaves</taxon>
        <taxon>Otidimorphae</taxon>
        <taxon>Cuculiformes</taxon>
        <taxon>Cuculidae</taxon>
        <taxon>Cuculus</taxon>
    </lineage>
</organism>